<feature type="region of interest" description="Disordered" evidence="6">
    <location>
        <begin position="414"/>
        <end position="441"/>
    </location>
</feature>
<sequence length="441" mass="48461">MGACQGAPNPTSLYVPASHKLNPLESGDYSVISKLGEGACASVFLCKDNHPGKKGEGERENVAIKIINLEGLSAEDVGQLHKEVNIHRKMRHGSIVMVRDVYEDDGHIYLVEDQAMGGDLFDLIAHKLHLDENTVARVLHKLLSVVAFLHEKGVVHRDLKLENVFLRKLDDENSVVVGDFGNCFVSKGRGRGRGGKVLMDTVVGTPEYLAPEMVRNQLAADFEDSFGDGEETYYSELVDEWAVGVIGFVCITGLYPFCDDHQNHNSKAAFENIMYEDPNWPDEQRTPNFPTENEGAVSAEETEEAHISPEMKDLLKLLLEKDPRKRPKAATLLETNPLLLKVTEGGGLHSRFTRNSSERIQKNMRKTSIMLQPNALGLAPAPPTSPADIKFSSALPPGQKPTLQRLSSGALACQGSLKRQSSSGVSAHRRGSVAHVTIRKR</sequence>
<dbReference type="InterPro" id="IPR000719">
    <property type="entry name" value="Prot_kinase_dom"/>
</dbReference>
<proteinExistence type="predicted"/>
<dbReference type="PROSITE" id="PS50011">
    <property type="entry name" value="PROTEIN_KINASE_DOM"/>
    <property type="match status" value="1"/>
</dbReference>
<keyword evidence="2" id="KW-0808">Transferase</keyword>
<dbReference type="EMBL" id="BRYB01002320">
    <property type="protein sequence ID" value="GMI42963.1"/>
    <property type="molecule type" value="Genomic_DNA"/>
</dbReference>
<keyword evidence="1" id="KW-0723">Serine/threonine-protein kinase</keyword>
<feature type="compositionally biased region" description="Basic residues" evidence="6">
    <location>
        <begin position="427"/>
        <end position="441"/>
    </location>
</feature>
<evidence type="ECO:0000313" key="8">
    <source>
        <dbReference type="EMBL" id="GMI42963.1"/>
    </source>
</evidence>
<dbReference type="InterPro" id="IPR008271">
    <property type="entry name" value="Ser/Thr_kinase_AS"/>
</dbReference>
<comment type="caution">
    <text evidence="8">The sequence shown here is derived from an EMBL/GenBank/DDBJ whole genome shotgun (WGS) entry which is preliminary data.</text>
</comment>
<keyword evidence="4" id="KW-0418">Kinase</keyword>
<dbReference type="Pfam" id="PF00069">
    <property type="entry name" value="Pkinase"/>
    <property type="match status" value="1"/>
</dbReference>
<evidence type="ECO:0000256" key="2">
    <source>
        <dbReference type="ARBA" id="ARBA00022679"/>
    </source>
</evidence>
<organism evidence="8 9">
    <name type="scientific">Tetraparma gracilis</name>
    <dbReference type="NCBI Taxonomy" id="2962635"/>
    <lineage>
        <taxon>Eukaryota</taxon>
        <taxon>Sar</taxon>
        <taxon>Stramenopiles</taxon>
        <taxon>Ochrophyta</taxon>
        <taxon>Bolidophyceae</taxon>
        <taxon>Parmales</taxon>
        <taxon>Triparmaceae</taxon>
        <taxon>Tetraparma</taxon>
    </lineage>
</organism>
<dbReference type="PROSITE" id="PS00108">
    <property type="entry name" value="PROTEIN_KINASE_ST"/>
    <property type="match status" value="1"/>
</dbReference>
<dbReference type="Gene3D" id="3.30.200.20">
    <property type="entry name" value="Phosphorylase Kinase, domain 1"/>
    <property type="match status" value="1"/>
</dbReference>
<evidence type="ECO:0000313" key="9">
    <source>
        <dbReference type="Proteomes" id="UP001165060"/>
    </source>
</evidence>
<reference evidence="8 9" key="1">
    <citation type="journal article" date="2023" name="Commun. Biol.">
        <title>Genome analysis of Parmales, the sister group of diatoms, reveals the evolutionary specialization of diatoms from phago-mixotrophs to photoautotrophs.</title>
        <authorList>
            <person name="Ban H."/>
            <person name="Sato S."/>
            <person name="Yoshikawa S."/>
            <person name="Yamada K."/>
            <person name="Nakamura Y."/>
            <person name="Ichinomiya M."/>
            <person name="Sato N."/>
            <person name="Blanc-Mathieu R."/>
            <person name="Endo H."/>
            <person name="Kuwata A."/>
            <person name="Ogata H."/>
        </authorList>
    </citation>
    <scope>NUCLEOTIDE SEQUENCE [LARGE SCALE GENOMIC DNA]</scope>
</reference>
<evidence type="ECO:0000259" key="7">
    <source>
        <dbReference type="PROSITE" id="PS50011"/>
    </source>
</evidence>
<dbReference type="InterPro" id="IPR030616">
    <property type="entry name" value="Aur-like"/>
</dbReference>
<gene>
    <name evidence="8" type="ORF">TeGR_g6276</name>
</gene>
<dbReference type="Gene3D" id="1.10.510.10">
    <property type="entry name" value="Transferase(Phosphotransferase) domain 1"/>
    <property type="match status" value="1"/>
</dbReference>
<keyword evidence="5" id="KW-0067">ATP-binding</keyword>
<evidence type="ECO:0000256" key="3">
    <source>
        <dbReference type="ARBA" id="ARBA00022741"/>
    </source>
</evidence>
<evidence type="ECO:0000256" key="6">
    <source>
        <dbReference type="SAM" id="MobiDB-lite"/>
    </source>
</evidence>
<keyword evidence="9" id="KW-1185">Reference proteome</keyword>
<evidence type="ECO:0000256" key="1">
    <source>
        <dbReference type="ARBA" id="ARBA00022527"/>
    </source>
</evidence>
<accession>A0ABQ6N7K6</accession>
<dbReference type="Proteomes" id="UP001165060">
    <property type="component" value="Unassembled WGS sequence"/>
</dbReference>
<dbReference type="PANTHER" id="PTHR24350">
    <property type="entry name" value="SERINE/THREONINE-PROTEIN KINASE IAL-RELATED"/>
    <property type="match status" value="1"/>
</dbReference>
<dbReference type="InterPro" id="IPR011009">
    <property type="entry name" value="Kinase-like_dom_sf"/>
</dbReference>
<evidence type="ECO:0000256" key="4">
    <source>
        <dbReference type="ARBA" id="ARBA00022777"/>
    </source>
</evidence>
<keyword evidence="3" id="KW-0547">Nucleotide-binding</keyword>
<feature type="domain" description="Protein kinase" evidence="7">
    <location>
        <begin position="29"/>
        <end position="339"/>
    </location>
</feature>
<dbReference type="SMART" id="SM00220">
    <property type="entry name" value="S_TKc"/>
    <property type="match status" value="1"/>
</dbReference>
<name>A0ABQ6N7K6_9STRA</name>
<dbReference type="SUPFAM" id="SSF56112">
    <property type="entry name" value="Protein kinase-like (PK-like)"/>
    <property type="match status" value="1"/>
</dbReference>
<protein>
    <recommendedName>
        <fullName evidence="7">Protein kinase domain-containing protein</fullName>
    </recommendedName>
</protein>
<evidence type="ECO:0000256" key="5">
    <source>
        <dbReference type="ARBA" id="ARBA00022840"/>
    </source>
</evidence>